<dbReference type="AlphaFoldDB" id="A0A2Z5JAM6"/>
<feature type="binding site" evidence="3">
    <location>
        <position position="332"/>
    </location>
    <ligand>
        <name>Mg(2+)</name>
        <dbReference type="ChEBI" id="CHEBI:18420"/>
        <label>1</label>
    </ligand>
</feature>
<feature type="binding site" evidence="3">
    <location>
        <position position="335"/>
    </location>
    <ligand>
        <name>Mg(2+)</name>
        <dbReference type="ChEBI" id="CHEBI:18420"/>
        <label>1</label>
    </ligand>
</feature>
<sequence>MDPRRCFGACRRRIGLRGSCVNGTSWGDRTGRRARVRGCLLGGAIGDALGNPVEFLSLAGIRRAHGEHGVQGLLPDEEGVVGRVTDDTQMTLFTAEGLIRAHSRAMPKGIGGAEIGIVRNAYLRWLDTQNHPAPPARGGDNPVRTGRLRQQPWLYARRAPGNACLTGLATGHVPEPTGRLGEPGPVNTGSKGCGTVMRSAPFGLVGEDAQVGFRLAYWCAQITHGHPTGAYAAGAFAAIVAHLLEGDSMAGAVLRAMELLGRHPGHEETTAALRAAVDLAAEGEPTAEKVEKLGAGWVAEEALAIAVYCALVLPGADQVAQSLLLSVNHSGDSDSTGAVCGNLLGARHGDVHLPPSWLVATEGRAVITEVADDLCVEFEHAVAWPADRYPVY</sequence>
<keyword evidence="2 4" id="KW-0378">Hydrolase</keyword>
<evidence type="ECO:0000256" key="1">
    <source>
        <dbReference type="ARBA" id="ARBA00010702"/>
    </source>
</evidence>
<evidence type="ECO:0000313" key="5">
    <source>
        <dbReference type="Proteomes" id="UP000252698"/>
    </source>
</evidence>
<dbReference type="SUPFAM" id="SSF101478">
    <property type="entry name" value="ADP-ribosylglycohydrolase"/>
    <property type="match status" value="1"/>
</dbReference>
<proteinExistence type="inferred from homology"/>
<dbReference type="InterPro" id="IPR036705">
    <property type="entry name" value="Ribosyl_crysJ1_sf"/>
</dbReference>
<feature type="binding site" evidence="3">
    <location>
        <position position="85"/>
    </location>
    <ligand>
        <name>Mg(2+)</name>
        <dbReference type="ChEBI" id="CHEBI:18420"/>
        <label>1</label>
    </ligand>
</feature>
<comment type="similarity">
    <text evidence="1">Belongs to the ADP-ribosylglycohydrolase family.</text>
</comment>
<dbReference type="EMBL" id="CP027306">
    <property type="protein sequence ID" value="AXE77339.1"/>
    <property type="molecule type" value="Genomic_DNA"/>
</dbReference>
<feature type="binding site" evidence="3">
    <location>
        <position position="334"/>
    </location>
    <ligand>
        <name>Mg(2+)</name>
        <dbReference type="ChEBI" id="CHEBI:18420"/>
        <label>1</label>
    </ligand>
</feature>
<gene>
    <name evidence="4" type="ORF">C5746_10815</name>
</gene>
<dbReference type="GO" id="GO:0016787">
    <property type="term" value="F:hydrolase activity"/>
    <property type="evidence" value="ECO:0007669"/>
    <property type="project" value="UniProtKB-KW"/>
</dbReference>
<dbReference type="Proteomes" id="UP000252698">
    <property type="component" value="Chromosome"/>
</dbReference>
<name>A0A2Z5JAM6_STRAR</name>
<keyword evidence="3" id="KW-0479">Metal-binding</keyword>
<evidence type="ECO:0000256" key="3">
    <source>
        <dbReference type="PIRSR" id="PIRSR605502-1"/>
    </source>
</evidence>
<dbReference type="GO" id="GO:0046872">
    <property type="term" value="F:metal ion binding"/>
    <property type="evidence" value="ECO:0007669"/>
    <property type="project" value="UniProtKB-KW"/>
</dbReference>
<dbReference type="KEGG" id="sata:C5746_10815"/>
<evidence type="ECO:0000313" key="4">
    <source>
        <dbReference type="EMBL" id="AXE77339.1"/>
    </source>
</evidence>
<dbReference type="PANTHER" id="PTHR16222">
    <property type="entry name" value="ADP-RIBOSYLGLYCOHYDROLASE"/>
    <property type="match status" value="1"/>
</dbReference>
<feature type="binding site" evidence="3">
    <location>
        <position position="86"/>
    </location>
    <ligand>
        <name>Mg(2+)</name>
        <dbReference type="ChEBI" id="CHEBI:18420"/>
        <label>1</label>
    </ligand>
</feature>
<organism evidence="4 5">
    <name type="scientific">Streptomyces atratus</name>
    <dbReference type="NCBI Taxonomy" id="1893"/>
    <lineage>
        <taxon>Bacteria</taxon>
        <taxon>Bacillati</taxon>
        <taxon>Actinomycetota</taxon>
        <taxon>Actinomycetes</taxon>
        <taxon>Kitasatosporales</taxon>
        <taxon>Streptomycetaceae</taxon>
        <taxon>Streptomyces</taxon>
    </lineage>
</organism>
<dbReference type="PANTHER" id="PTHR16222:SF24">
    <property type="entry name" value="ADP-RIBOSYLHYDROLASE ARH3"/>
    <property type="match status" value="1"/>
</dbReference>
<feature type="binding site" evidence="3">
    <location>
        <position position="87"/>
    </location>
    <ligand>
        <name>Mg(2+)</name>
        <dbReference type="ChEBI" id="CHEBI:18420"/>
        <label>1</label>
    </ligand>
</feature>
<reference evidence="4 5" key="1">
    <citation type="journal article" date="2018" name="Front. Microbiol.">
        <title>Genome Sequencing of Streptomyces atratus SCSIOZH16 and Activation Production of Nocardamine via Metabolic Engineering.</title>
        <authorList>
            <person name="Li Y."/>
            <person name="Zhang C."/>
            <person name="Liu C."/>
            <person name="Ju J."/>
            <person name="Ma J."/>
        </authorList>
    </citation>
    <scope>NUCLEOTIDE SEQUENCE [LARGE SCALE GENOMIC DNA]</scope>
    <source>
        <strain evidence="4 5">SCSIO_ZH16</strain>
    </source>
</reference>
<dbReference type="Gene3D" id="1.10.4080.10">
    <property type="entry name" value="ADP-ribosylation/Crystallin J1"/>
    <property type="match status" value="1"/>
</dbReference>
<comment type="cofactor">
    <cofactor evidence="3">
        <name>Mg(2+)</name>
        <dbReference type="ChEBI" id="CHEBI:18420"/>
    </cofactor>
    <text evidence="3">Binds 2 magnesium ions per subunit.</text>
</comment>
<keyword evidence="3" id="KW-0460">Magnesium</keyword>
<dbReference type="Pfam" id="PF03747">
    <property type="entry name" value="ADP_ribosyl_GH"/>
    <property type="match status" value="1"/>
</dbReference>
<evidence type="ECO:0000256" key="2">
    <source>
        <dbReference type="ARBA" id="ARBA00022801"/>
    </source>
</evidence>
<dbReference type="InterPro" id="IPR005502">
    <property type="entry name" value="Ribosyl_crysJ1"/>
</dbReference>
<protein>
    <submittedName>
        <fullName evidence="4">ADP-ribosylglycohydrolase</fullName>
    </submittedName>
</protein>
<accession>A0A2Z5JAM6</accession>
<dbReference type="InterPro" id="IPR050792">
    <property type="entry name" value="ADP-ribosylglycohydrolase"/>
</dbReference>